<protein>
    <recommendedName>
        <fullName evidence="3">Outer membrane protein beta-barrel domain-containing protein</fullName>
    </recommendedName>
</protein>
<proteinExistence type="predicted"/>
<dbReference type="Proteomes" id="UP001156690">
    <property type="component" value="Unassembled WGS sequence"/>
</dbReference>
<name>A0AAV5NN67_9VIBR</name>
<comment type="caution">
    <text evidence="1">The sequence shown here is derived from an EMBL/GenBank/DDBJ whole genome shotgun (WGS) entry which is preliminary data.</text>
</comment>
<keyword evidence="2" id="KW-1185">Reference proteome</keyword>
<reference evidence="2" key="1">
    <citation type="journal article" date="2019" name="Int. J. Syst. Evol. Microbiol.">
        <title>The Global Catalogue of Microorganisms (GCM) 10K type strain sequencing project: providing services to taxonomists for standard genome sequencing and annotation.</title>
        <authorList>
            <consortium name="The Broad Institute Genomics Platform"/>
            <consortium name="The Broad Institute Genome Sequencing Center for Infectious Disease"/>
            <person name="Wu L."/>
            <person name="Ma J."/>
        </authorList>
    </citation>
    <scope>NUCLEOTIDE SEQUENCE [LARGE SCALE GENOMIC DNA]</scope>
    <source>
        <strain evidence="2">NBRC 15640</strain>
    </source>
</reference>
<organism evidence="1 2">
    <name type="scientific">Vibrio penaeicida</name>
    <dbReference type="NCBI Taxonomy" id="104609"/>
    <lineage>
        <taxon>Bacteria</taxon>
        <taxon>Pseudomonadati</taxon>
        <taxon>Pseudomonadota</taxon>
        <taxon>Gammaproteobacteria</taxon>
        <taxon>Vibrionales</taxon>
        <taxon>Vibrionaceae</taxon>
        <taxon>Vibrio</taxon>
    </lineage>
</organism>
<evidence type="ECO:0000313" key="1">
    <source>
        <dbReference type="EMBL" id="GLQ71744.1"/>
    </source>
</evidence>
<dbReference type="EMBL" id="BSNX01000008">
    <property type="protein sequence ID" value="GLQ71744.1"/>
    <property type="molecule type" value="Genomic_DNA"/>
</dbReference>
<evidence type="ECO:0000313" key="2">
    <source>
        <dbReference type="Proteomes" id="UP001156690"/>
    </source>
</evidence>
<dbReference type="AlphaFoldDB" id="A0AAV5NN67"/>
<sequence>MAIDQGLSAVAQYQDTYNFAIGNHGVSADYLLKKGRFESSDVPFTWYFGAGGWIGWEESFGPRLPLGLDWDFANGWDAYAQVAPGLNVHKGLNLGLDASLGIRYAF</sequence>
<gene>
    <name evidence="1" type="ORF">GCM10007932_11040</name>
</gene>
<evidence type="ECO:0008006" key="3">
    <source>
        <dbReference type="Google" id="ProtNLM"/>
    </source>
</evidence>
<accession>A0AAV5NN67</accession>